<dbReference type="STRING" id="1280947.HY30_09960"/>
<evidence type="ECO:0000256" key="4">
    <source>
        <dbReference type="ARBA" id="ARBA00022475"/>
    </source>
</evidence>
<dbReference type="FunFam" id="3.40.50.12780:FF:000019">
    <property type="entry name" value="Long-chain fatty acid transporter"/>
    <property type="match status" value="1"/>
</dbReference>
<keyword evidence="5" id="KW-0436">Ligase</keyword>
<dbReference type="RefSeq" id="WP_034743799.1">
    <property type="nucleotide sequence ID" value="NZ_AWFG01000074.1"/>
</dbReference>
<gene>
    <name evidence="16" type="ORF">HY30_09960</name>
</gene>
<evidence type="ECO:0000313" key="17">
    <source>
        <dbReference type="Proteomes" id="UP000027190"/>
    </source>
</evidence>
<dbReference type="PANTHER" id="PTHR43107:SF15">
    <property type="entry name" value="FATTY ACID TRANSPORT PROTEIN 3, ISOFORM A"/>
    <property type="match status" value="1"/>
</dbReference>
<keyword evidence="6" id="KW-0812">Transmembrane</keyword>
<evidence type="ECO:0000256" key="10">
    <source>
        <dbReference type="ARBA" id="ARBA00023055"/>
    </source>
</evidence>
<evidence type="ECO:0000256" key="9">
    <source>
        <dbReference type="ARBA" id="ARBA00022989"/>
    </source>
</evidence>
<evidence type="ECO:0000256" key="6">
    <source>
        <dbReference type="ARBA" id="ARBA00022692"/>
    </source>
</evidence>
<evidence type="ECO:0000256" key="2">
    <source>
        <dbReference type="ARBA" id="ARBA00006432"/>
    </source>
</evidence>
<dbReference type="GO" id="GO:0004467">
    <property type="term" value="F:long-chain fatty acid-CoA ligase activity"/>
    <property type="evidence" value="ECO:0007669"/>
    <property type="project" value="TreeGrafter"/>
</dbReference>
<evidence type="ECO:0000256" key="8">
    <source>
        <dbReference type="ARBA" id="ARBA00022840"/>
    </source>
</evidence>
<keyword evidence="4" id="KW-1003">Cell membrane</keyword>
<dbReference type="Gene3D" id="3.40.50.12780">
    <property type="entry name" value="N-terminal domain of ligase-like"/>
    <property type="match status" value="1"/>
</dbReference>
<dbReference type="PATRIC" id="fig|1280947.3.peg.3442"/>
<dbReference type="SUPFAM" id="SSF56801">
    <property type="entry name" value="Acetyl-CoA synthetase-like"/>
    <property type="match status" value="1"/>
</dbReference>
<evidence type="ECO:0000256" key="11">
    <source>
        <dbReference type="ARBA" id="ARBA00023136"/>
    </source>
</evidence>
<comment type="subcellular location">
    <subcellularLocation>
        <location evidence="1">Cell membrane</location>
        <topology evidence="1">Multi-pass membrane protein</topology>
    </subcellularLocation>
    <subcellularLocation>
        <location evidence="13">Peroxisome membrane</location>
    </subcellularLocation>
</comment>
<dbReference type="PANTHER" id="PTHR43107">
    <property type="entry name" value="LONG-CHAIN FATTY ACID TRANSPORT PROTEIN"/>
    <property type="match status" value="1"/>
</dbReference>
<evidence type="ECO:0000256" key="5">
    <source>
        <dbReference type="ARBA" id="ARBA00022598"/>
    </source>
</evidence>
<keyword evidence="8" id="KW-0067">ATP-binding</keyword>
<reference evidence="16 17" key="1">
    <citation type="journal article" date="2014" name="Antonie Van Leeuwenhoek">
        <title>Hyphomonas beringensis sp. nov. and Hyphomonas chukchiensis sp. nov., isolated from surface seawater of the Bering Sea and Chukchi Sea.</title>
        <authorList>
            <person name="Li C."/>
            <person name="Lai Q."/>
            <person name="Li G."/>
            <person name="Dong C."/>
            <person name="Wang J."/>
            <person name="Liao Y."/>
            <person name="Shao Z."/>
        </authorList>
    </citation>
    <scope>NUCLEOTIDE SEQUENCE [LARGE SCALE GENOMIC DNA]</scope>
    <source>
        <strain evidence="16 17">BH-BN04-4</strain>
    </source>
</reference>
<evidence type="ECO:0000256" key="1">
    <source>
        <dbReference type="ARBA" id="ARBA00004651"/>
    </source>
</evidence>
<dbReference type="GO" id="GO:0005886">
    <property type="term" value="C:plasma membrane"/>
    <property type="evidence" value="ECO:0007669"/>
    <property type="project" value="UniProtKB-SubCell"/>
</dbReference>
<dbReference type="GO" id="GO:0005324">
    <property type="term" value="F:long-chain fatty acid transmembrane transporter activity"/>
    <property type="evidence" value="ECO:0007669"/>
    <property type="project" value="TreeGrafter"/>
</dbReference>
<dbReference type="InterPro" id="IPR025110">
    <property type="entry name" value="AMP-bd_C"/>
</dbReference>
<keyword evidence="3" id="KW-0813">Transport</keyword>
<name>A0A062UEQ4_9PROT</name>
<dbReference type="OrthoDB" id="6187882at2"/>
<keyword evidence="9" id="KW-1133">Transmembrane helix</keyword>
<evidence type="ECO:0000313" key="16">
    <source>
        <dbReference type="EMBL" id="KCZ54600.1"/>
    </source>
</evidence>
<dbReference type="EMBL" id="AWFG01000074">
    <property type="protein sequence ID" value="KCZ54600.1"/>
    <property type="molecule type" value="Genomic_DNA"/>
</dbReference>
<keyword evidence="10" id="KW-0445">Lipid transport</keyword>
<dbReference type="Pfam" id="PF00501">
    <property type="entry name" value="AMP-binding"/>
    <property type="match status" value="1"/>
</dbReference>
<evidence type="ECO:0000256" key="7">
    <source>
        <dbReference type="ARBA" id="ARBA00022741"/>
    </source>
</evidence>
<dbReference type="InterPro" id="IPR042099">
    <property type="entry name" value="ANL_N_sf"/>
</dbReference>
<accession>A0A062UEQ4</accession>
<dbReference type="Gene3D" id="3.30.300.30">
    <property type="match status" value="1"/>
</dbReference>
<sequence>MNFLSVLAREAQFYRSIRGLTKWTKDISPDSARLVADDVEDVVDRHGTNVAFRFEGTLTTYDEFEARANRFAHWALEQGLTAGDCVALFMENRPDYVAFWYGMSKIGVVTALINSNLEGEALAHCINIVDAKRIITGTDQDSAIKASVGLFTSAPAVWSLGGSEGNDLEAAIKGVSATRPSREYRGALRGRNLCLYVYTSGTTGLPKAAKLTQARTQGMMRTFISPCHITERDRIYLTLPLYHGTGGLCGVGQALMTGACIILRRKFSASAFWDDATDEGATSIVYIGELCRYLLNQPPHPKERSHKIRTGFGNGLRAEVWTEFQKRFNINHLCEFYGSTEGNVSFLNFDGKIGAVGRIPGWLEKQFAHIAFVKFDIETEEPIRGPEGFCIRTDVDEAGEALGRIGEDIRNRFEGYNDEQATKKKILRDVFEKGDMWFRTGDLMRKDKDGYIYFVDRIGDTFRWKGENVSTNEVGEALSGIPGVATANVYGVPLPGYDGKAGMAAITMDGDVDFEGIYAALSQKLPSYAIPLFIRVQRDAETTGTFKYRKVELVKEAFDIDEVTDPIWMYHPERKEYVPFTQDRYDSLRSGAFKF</sequence>
<keyword evidence="7" id="KW-0547">Nucleotide-binding</keyword>
<keyword evidence="11" id="KW-0472">Membrane</keyword>
<dbReference type="GO" id="GO:0005524">
    <property type="term" value="F:ATP binding"/>
    <property type="evidence" value="ECO:0007669"/>
    <property type="project" value="UniProtKB-KW"/>
</dbReference>
<dbReference type="FunFam" id="3.30.300.30:FF:000002">
    <property type="entry name" value="Long-chain fatty acid transport protein 1"/>
    <property type="match status" value="1"/>
</dbReference>
<keyword evidence="17" id="KW-1185">Reference proteome</keyword>
<dbReference type="InterPro" id="IPR000873">
    <property type="entry name" value="AMP-dep_synth/lig_dom"/>
</dbReference>
<evidence type="ECO:0000259" key="14">
    <source>
        <dbReference type="Pfam" id="PF00501"/>
    </source>
</evidence>
<evidence type="ECO:0000256" key="13">
    <source>
        <dbReference type="ARBA" id="ARBA00046271"/>
    </source>
</evidence>
<dbReference type="Proteomes" id="UP000027190">
    <property type="component" value="Unassembled WGS sequence"/>
</dbReference>
<dbReference type="InterPro" id="IPR045851">
    <property type="entry name" value="AMP-bd_C_sf"/>
</dbReference>
<proteinExistence type="inferred from homology"/>
<evidence type="ECO:0000256" key="12">
    <source>
        <dbReference type="ARBA" id="ARBA00023140"/>
    </source>
</evidence>
<dbReference type="PROSITE" id="PS00455">
    <property type="entry name" value="AMP_BINDING"/>
    <property type="match status" value="1"/>
</dbReference>
<dbReference type="eggNOG" id="COG0318">
    <property type="taxonomic scope" value="Bacteria"/>
</dbReference>
<dbReference type="Pfam" id="PF13193">
    <property type="entry name" value="AMP-binding_C"/>
    <property type="match status" value="1"/>
</dbReference>
<keyword evidence="12" id="KW-0576">Peroxisome</keyword>
<feature type="domain" description="AMP-dependent synthetase/ligase" evidence="14">
    <location>
        <begin position="40"/>
        <end position="358"/>
    </location>
</feature>
<organism evidence="16 17">
    <name type="scientific">Hyphomonas chukchiensis</name>
    <dbReference type="NCBI Taxonomy" id="1280947"/>
    <lineage>
        <taxon>Bacteria</taxon>
        <taxon>Pseudomonadati</taxon>
        <taxon>Pseudomonadota</taxon>
        <taxon>Alphaproteobacteria</taxon>
        <taxon>Hyphomonadales</taxon>
        <taxon>Hyphomonadaceae</taxon>
        <taxon>Hyphomonas</taxon>
    </lineage>
</organism>
<dbReference type="NCBIfam" id="NF006134">
    <property type="entry name" value="PRK08279.1"/>
    <property type="match status" value="1"/>
</dbReference>
<feature type="domain" description="AMP-binding enzyme C-terminal" evidence="15">
    <location>
        <begin position="473"/>
        <end position="547"/>
    </location>
</feature>
<evidence type="ECO:0000256" key="3">
    <source>
        <dbReference type="ARBA" id="ARBA00022448"/>
    </source>
</evidence>
<evidence type="ECO:0000259" key="15">
    <source>
        <dbReference type="Pfam" id="PF13193"/>
    </source>
</evidence>
<dbReference type="InterPro" id="IPR020845">
    <property type="entry name" value="AMP-binding_CS"/>
</dbReference>
<dbReference type="GO" id="GO:0044539">
    <property type="term" value="P:long-chain fatty acid import into cell"/>
    <property type="evidence" value="ECO:0007669"/>
    <property type="project" value="TreeGrafter"/>
</dbReference>
<comment type="similarity">
    <text evidence="2">Belongs to the ATP-dependent AMP-binding enzyme family.</text>
</comment>
<dbReference type="AlphaFoldDB" id="A0A062UEQ4"/>
<protein>
    <submittedName>
        <fullName evidence="16">Uncharacterized protein</fullName>
    </submittedName>
</protein>
<comment type="caution">
    <text evidence="16">The sequence shown here is derived from an EMBL/GenBank/DDBJ whole genome shotgun (WGS) entry which is preliminary data.</text>
</comment>